<evidence type="ECO:0000313" key="7">
    <source>
        <dbReference type="WBParaSite" id="Pan_g14367.t1"/>
    </source>
</evidence>
<dbReference type="PROSITE" id="PS50010">
    <property type="entry name" value="DH_2"/>
    <property type="match status" value="1"/>
</dbReference>
<dbReference type="Pfam" id="PF00621">
    <property type="entry name" value="RhoGEF"/>
    <property type="match status" value="1"/>
</dbReference>
<feature type="domain" description="SH3" evidence="4">
    <location>
        <begin position="289"/>
        <end position="349"/>
    </location>
</feature>
<feature type="compositionally biased region" description="Pro residues" evidence="3">
    <location>
        <begin position="1282"/>
        <end position="1297"/>
    </location>
</feature>
<dbReference type="PANTHER" id="PTHR22834:SF20">
    <property type="entry name" value="SH3 DOMAIN-CONTAINING PROTEIN"/>
    <property type="match status" value="1"/>
</dbReference>
<dbReference type="SMART" id="SM00325">
    <property type="entry name" value="RhoGEF"/>
    <property type="match status" value="1"/>
</dbReference>
<evidence type="ECO:0000259" key="4">
    <source>
        <dbReference type="PROSITE" id="PS50002"/>
    </source>
</evidence>
<dbReference type="SUPFAM" id="SSF48065">
    <property type="entry name" value="DBL homology domain (DH-domain)"/>
    <property type="match status" value="1"/>
</dbReference>
<dbReference type="InterPro" id="IPR027267">
    <property type="entry name" value="AH/BAR_dom_sf"/>
</dbReference>
<feature type="region of interest" description="Disordered" evidence="3">
    <location>
        <begin position="401"/>
        <end position="435"/>
    </location>
</feature>
<protein>
    <submittedName>
        <fullName evidence="7">SH3 domain-containing GRB2-like protein</fullName>
    </submittedName>
</protein>
<evidence type="ECO:0000256" key="1">
    <source>
        <dbReference type="ARBA" id="ARBA00022443"/>
    </source>
</evidence>
<dbReference type="InterPro" id="IPR001452">
    <property type="entry name" value="SH3_domain"/>
</dbReference>
<feature type="region of interest" description="Disordered" evidence="3">
    <location>
        <begin position="457"/>
        <end position="482"/>
    </location>
</feature>
<feature type="compositionally biased region" description="Basic and acidic residues" evidence="3">
    <location>
        <begin position="1083"/>
        <end position="1095"/>
    </location>
</feature>
<dbReference type="Pfam" id="PF00018">
    <property type="entry name" value="SH3_1"/>
    <property type="match status" value="2"/>
</dbReference>
<name>A0A7E4UZG9_PANRE</name>
<dbReference type="InterPro" id="IPR036028">
    <property type="entry name" value="SH3-like_dom_sf"/>
</dbReference>
<feature type="domain" description="SH3" evidence="4">
    <location>
        <begin position="205"/>
        <end position="266"/>
    </location>
</feature>
<dbReference type="PROSITE" id="PS50002">
    <property type="entry name" value="SH3"/>
    <property type="match status" value="5"/>
</dbReference>
<dbReference type="CDD" id="cd00174">
    <property type="entry name" value="SH3"/>
    <property type="match status" value="1"/>
</dbReference>
<dbReference type="GO" id="GO:0005085">
    <property type="term" value="F:guanyl-nucleotide exchange factor activity"/>
    <property type="evidence" value="ECO:0007669"/>
    <property type="project" value="InterPro"/>
</dbReference>
<evidence type="ECO:0000256" key="3">
    <source>
        <dbReference type="SAM" id="MobiDB-lite"/>
    </source>
</evidence>
<organism evidence="6 7">
    <name type="scientific">Panagrellus redivivus</name>
    <name type="common">Microworm</name>
    <dbReference type="NCBI Taxonomy" id="6233"/>
    <lineage>
        <taxon>Eukaryota</taxon>
        <taxon>Metazoa</taxon>
        <taxon>Ecdysozoa</taxon>
        <taxon>Nematoda</taxon>
        <taxon>Chromadorea</taxon>
        <taxon>Rhabditida</taxon>
        <taxon>Tylenchina</taxon>
        <taxon>Panagrolaimomorpha</taxon>
        <taxon>Panagrolaimoidea</taxon>
        <taxon>Panagrolaimidae</taxon>
        <taxon>Panagrellus</taxon>
    </lineage>
</organism>
<dbReference type="InterPro" id="IPR000219">
    <property type="entry name" value="DH_dom"/>
</dbReference>
<feature type="domain" description="SH3" evidence="4">
    <location>
        <begin position="1336"/>
        <end position="1402"/>
    </location>
</feature>
<feature type="compositionally biased region" description="Basic and acidic residues" evidence="3">
    <location>
        <begin position="473"/>
        <end position="482"/>
    </location>
</feature>
<dbReference type="WBParaSite" id="Pan_g14367.t1">
    <property type="protein sequence ID" value="Pan_g14367.t1"/>
    <property type="gene ID" value="Pan_g14367"/>
</dbReference>
<dbReference type="InterPro" id="IPR035899">
    <property type="entry name" value="DBL_dom_sf"/>
</dbReference>
<dbReference type="Gene3D" id="2.30.30.40">
    <property type="entry name" value="SH3 Domains"/>
    <property type="match status" value="5"/>
</dbReference>
<reference evidence="6" key="1">
    <citation type="journal article" date="2013" name="Genetics">
        <title>The draft genome and transcriptome of Panagrellus redivivus are shaped by the harsh demands of a free-living lifestyle.</title>
        <authorList>
            <person name="Srinivasan J."/>
            <person name="Dillman A.R."/>
            <person name="Macchietto M.G."/>
            <person name="Heikkinen L."/>
            <person name="Lakso M."/>
            <person name="Fracchia K.M."/>
            <person name="Antoshechkin I."/>
            <person name="Mortazavi A."/>
            <person name="Wong G."/>
            <person name="Sternberg P.W."/>
        </authorList>
    </citation>
    <scope>NUCLEOTIDE SEQUENCE [LARGE SCALE GENOMIC DNA]</scope>
    <source>
        <strain evidence="6">MT8872</strain>
    </source>
</reference>
<sequence>MALIPPAFLARLAVSNHECNLEQSEIFIVTPVDESSKAFTGSSLAGEALSGQFSDSDFERLNLPDGKYAVSTDEYESLQNDHLSFMKFTLLAIVERVDDEFYRGYVTMDSGKRLGKAGLFPAGIVTMLPTSEHSSTNSLAILLDDFKAKSDGEVTLSKGECVHILQVKDDWCQIKTATGVVSSCPKSFLREVDNSQYQVPETTAMPDPYGTALYDFSSEHENELSFIAGDILHLFRWVDAEWLEGENKRTQLSGFIPASFVQVVVSPPGLEPQTTGDSTQSSVKTDECQTIGIATVLYPFEARYNDELTIEAGTSLKVVAIQGDWLKCWNPDTDEVGIVPRDFLRVFSNDDDDVSGSDSKATNSMISNFSEVDVTANDEGVPEDKPWTTFGCEILPPSSDHYTYGKPLPEVPPAETPLEKKPPPARPPPPKINRLPLIKRSDSAAQPLQVTQFPVQRMAPNRPKSIAKISTHSSEDSDRDEGWESRRAKILEEIITSENIYLFDLSAWETAVEQNPNLPENKKKIILNGYNMLKYLSRGISTSLVAEQAKPVIDQEIGLRFMQMKEVFYKTYGRYFRSAEQVAEILMKGDEQTQKALQESIEQMRKQGSNVFDMSTALSRPIQRCLRYPLYLGEIVKSTPITHPDHPKLMEALRQMGQLATKMNESKRRKELAKKYSKNSVEQRESGFLNRLSKLNLKSLAKKSTRFQYRLTSKIGLNATYRDDDFDTMIRILNDVQQRFCHLIYQLTVYKNRIVRLAKKYVDANTIPKIYNSPSTFEHNNLIKRLNAYVSDLEHEVVDLTSSAHDLAKRDFTHIIHKRYDKLADWEMAVRSKKSSDVIDMRRCEFEALNDQLKLVIPKETDKLVEGLNSYVRQIKQLDESFFLRVKNWLQEFTFTAPPDFLTFVDPKAQRLIQIEKTLRPRVAKEVILISQNTSTPITQPSLKEVVAARGRQLPPIDPEVLTILDSQVYGRPQFKEEREKLIKLCKILGLHDSLCKVCMDYISDDKQFVLVKGDIIRRRRENDGLGLVENGLSTWTVPSKVYRKMSNPFSTTVGAVSSDSNADWVNVDKIQEFVEGSGKKSSAQDDKKQKEVRYRKQKSKKTDATVTLRPDNLPLESAERASVNWLQYDDKFVDLSSPTTEVQRPAPAPPEARQTWTTFDNDNDTPRVIVRPESIFGNMSNPIPMEPIKANFGKNGQIEAAEEPAMVETPRSAGHHRVAPPPPSQSIPNISPANPFYNELYNIPPPAIPKRASTTPKSTVDALDMLVNQEIERTRQASSRPLPPAPLGPPPPPPPRHGITSGPPATLPIGPVSHSQNGFTRQVNDRQSHTNGESASTNYVVSLFDFTPEENDTVQLNVNPGDRLKVLQYCDDANNDEWWLVQNQHGKTGYVPKSYLQPSIQ</sequence>
<dbReference type="GO" id="GO:0005737">
    <property type="term" value="C:cytoplasm"/>
    <property type="evidence" value="ECO:0007669"/>
    <property type="project" value="TreeGrafter"/>
</dbReference>
<dbReference type="SMART" id="SM00326">
    <property type="entry name" value="SH3"/>
    <property type="match status" value="5"/>
</dbReference>
<evidence type="ECO:0000313" key="6">
    <source>
        <dbReference type="Proteomes" id="UP000492821"/>
    </source>
</evidence>
<evidence type="ECO:0000259" key="5">
    <source>
        <dbReference type="PROSITE" id="PS50010"/>
    </source>
</evidence>
<dbReference type="PANTHER" id="PTHR22834">
    <property type="entry name" value="NUCLEAR FUSION PROTEIN FUS2"/>
    <property type="match status" value="1"/>
</dbReference>
<feature type="region of interest" description="Disordered" evidence="3">
    <location>
        <begin position="1274"/>
        <end position="1336"/>
    </location>
</feature>
<dbReference type="Pfam" id="PF14604">
    <property type="entry name" value="SH3_9"/>
    <property type="match status" value="1"/>
</dbReference>
<feature type="domain" description="DH" evidence="5">
    <location>
        <begin position="486"/>
        <end position="666"/>
    </location>
</feature>
<accession>A0A7E4UZG9</accession>
<dbReference type="Gene3D" id="1.20.1270.60">
    <property type="entry name" value="Arfaptin homology (AH) domain/BAR domain"/>
    <property type="match status" value="1"/>
</dbReference>
<feature type="compositionally biased region" description="Polar residues" evidence="3">
    <location>
        <begin position="1314"/>
        <end position="1323"/>
    </location>
</feature>
<feature type="domain" description="SH3" evidence="4">
    <location>
        <begin position="135"/>
        <end position="194"/>
    </location>
</feature>
<feature type="region of interest" description="Disordered" evidence="3">
    <location>
        <begin position="1139"/>
        <end position="1167"/>
    </location>
</feature>
<keyword evidence="6" id="KW-1185">Reference proteome</keyword>
<reference evidence="7" key="2">
    <citation type="submission" date="2020-10" db="UniProtKB">
        <authorList>
            <consortium name="WormBaseParasite"/>
        </authorList>
    </citation>
    <scope>IDENTIFICATION</scope>
</reference>
<dbReference type="Proteomes" id="UP000492821">
    <property type="component" value="Unassembled WGS sequence"/>
</dbReference>
<proteinExistence type="predicted"/>
<keyword evidence="1 2" id="KW-0728">SH3 domain</keyword>
<feature type="domain" description="SH3" evidence="4">
    <location>
        <begin position="64"/>
        <end position="130"/>
    </location>
</feature>
<evidence type="ECO:0000256" key="2">
    <source>
        <dbReference type="PROSITE-ProRule" id="PRU00192"/>
    </source>
</evidence>
<dbReference type="SUPFAM" id="SSF50044">
    <property type="entry name" value="SH3-domain"/>
    <property type="match status" value="5"/>
</dbReference>
<dbReference type="InterPro" id="IPR051492">
    <property type="entry name" value="Dynamin-Rho_GEF"/>
</dbReference>
<dbReference type="Gene3D" id="1.20.900.10">
    <property type="entry name" value="Dbl homology (DH) domain"/>
    <property type="match status" value="1"/>
</dbReference>
<feature type="region of interest" description="Disordered" evidence="3">
    <location>
        <begin position="1076"/>
        <end position="1109"/>
    </location>
</feature>